<reference evidence="2 3" key="1">
    <citation type="submission" date="2018-01" db="EMBL/GenBank/DDBJ databases">
        <title>Whole genome sequencing of Histamine producing bacteria.</title>
        <authorList>
            <person name="Butler K."/>
        </authorList>
    </citation>
    <scope>NUCLEOTIDE SEQUENCE [LARGE SCALE GENOMIC DNA]</scope>
    <source>
        <strain evidence="2 3">NCIMB 13481</strain>
    </source>
</reference>
<organism evidence="2 3">
    <name type="scientific">Photobacterium iliopiscarium</name>
    <dbReference type="NCBI Taxonomy" id="56192"/>
    <lineage>
        <taxon>Bacteria</taxon>
        <taxon>Pseudomonadati</taxon>
        <taxon>Pseudomonadota</taxon>
        <taxon>Gammaproteobacteria</taxon>
        <taxon>Vibrionales</taxon>
        <taxon>Vibrionaceae</taxon>
        <taxon>Photobacterium</taxon>
    </lineage>
</organism>
<keyword evidence="1" id="KW-0472">Membrane</keyword>
<evidence type="ECO:0000256" key="1">
    <source>
        <dbReference type="SAM" id="Phobius"/>
    </source>
</evidence>
<accession>A0A2T3MMC1</accession>
<gene>
    <name evidence="2" type="ORF">C9I88_08230</name>
</gene>
<dbReference type="AlphaFoldDB" id="A0A2T3MMC1"/>
<protein>
    <submittedName>
        <fullName evidence="2">Uncharacterized protein</fullName>
    </submittedName>
</protein>
<dbReference type="Proteomes" id="UP000241954">
    <property type="component" value="Unassembled WGS sequence"/>
</dbReference>
<dbReference type="EMBL" id="PYLW01000006">
    <property type="protein sequence ID" value="PSV97606.1"/>
    <property type="molecule type" value="Genomic_DNA"/>
</dbReference>
<sequence>MELSNAEPLNGLVGSQWLQYWLDWLNRQCGRPSKTSKKVSLPSKVLISLFYVIEHLVNSVLSITSESQCYILNVSAYYFLVAYFYWFLSWIDIGCDVTHVPFYAYFYTENLTC</sequence>
<name>A0A2T3MMC1_9GAMM</name>
<evidence type="ECO:0000313" key="2">
    <source>
        <dbReference type="EMBL" id="PSV97606.1"/>
    </source>
</evidence>
<feature type="transmembrane region" description="Helical" evidence="1">
    <location>
        <begin position="45"/>
        <end position="64"/>
    </location>
</feature>
<evidence type="ECO:0000313" key="3">
    <source>
        <dbReference type="Proteomes" id="UP000241954"/>
    </source>
</evidence>
<keyword evidence="1" id="KW-0812">Transmembrane</keyword>
<comment type="caution">
    <text evidence="2">The sequence shown here is derived from an EMBL/GenBank/DDBJ whole genome shotgun (WGS) entry which is preliminary data.</text>
</comment>
<keyword evidence="1" id="KW-1133">Transmembrane helix</keyword>
<feature type="transmembrane region" description="Helical" evidence="1">
    <location>
        <begin position="70"/>
        <end position="88"/>
    </location>
</feature>
<proteinExistence type="predicted"/>